<reference evidence="7 8" key="1">
    <citation type="submission" date="2019-08" db="EMBL/GenBank/DDBJ databases">
        <title>In-depth cultivation of the pig gut microbiome towards novel bacterial diversity and tailored functional studies.</title>
        <authorList>
            <person name="Wylensek D."/>
            <person name="Hitch T.C.A."/>
            <person name="Clavel T."/>
        </authorList>
    </citation>
    <scope>NUCLEOTIDE SEQUENCE [LARGE SCALE GENOMIC DNA]</scope>
    <source>
        <strain evidence="7 8">LKV-178-WT-2A</strain>
    </source>
</reference>
<evidence type="ECO:0000313" key="7">
    <source>
        <dbReference type="EMBL" id="MST84414.1"/>
    </source>
</evidence>
<comment type="subcellular location">
    <subcellularLocation>
        <location evidence="1">Membrane</location>
        <topology evidence="1">Single-pass membrane protein</topology>
    </subcellularLocation>
</comment>
<evidence type="ECO:0000256" key="4">
    <source>
        <dbReference type="ARBA" id="ARBA00023136"/>
    </source>
</evidence>
<organism evidence="7 8">
    <name type="scientific">Hallella mizrahii</name>
    <dbReference type="NCBI Taxonomy" id="2606637"/>
    <lineage>
        <taxon>Bacteria</taxon>
        <taxon>Pseudomonadati</taxon>
        <taxon>Bacteroidota</taxon>
        <taxon>Bacteroidia</taxon>
        <taxon>Bacteroidales</taxon>
        <taxon>Prevotellaceae</taxon>
        <taxon>Hallella</taxon>
    </lineage>
</organism>
<name>A0A7K0KEX9_9BACT</name>
<evidence type="ECO:0000256" key="3">
    <source>
        <dbReference type="ARBA" id="ARBA00022989"/>
    </source>
</evidence>
<evidence type="ECO:0000259" key="6">
    <source>
        <dbReference type="Pfam" id="PF04357"/>
    </source>
</evidence>
<dbReference type="PANTHER" id="PTHR36985:SF1">
    <property type="entry name" value="TRANSLOCATION AND ASSEMBLY MODULE SUBUNIT TAMB"/>
    <property type="match status" value="1"/>
</dbReference>
<feature type="domain" description="Translocation and assembly module TamB C-terminal" evidence="6">
    <location>
        <begin position="1096"/>
        <end position="1477"/>
    </location>
</feature>
<dbReference type="EMBL" id="VUNG01000014">
    <property type="protein sequence ID" value="MST84414.1"/>
    <property type="molecule type" value="Genomic_DNA"/>
</dbReference>
<comment type="caution">
    <text evidence="7">The sequence shown here is derived from an EMBL/GenBank/DDBJ whole genome shotgun (WGS) entry which is preliminary data.</text>
</comment>
<dbReference type="InterPro" id="IPR007452">
    <property type="entry name" value="TamB_C"/>
</dbReference>
<proteinExistence type="predicted"/>
<dbReference type="PANTHER" id="PTHR36985">
    <property type="entry name" value="TRANSLOCATION AND ASSEMBLY MODULE SUBUNIT TAMB"/>
    <property type="match status" value="1"/>
</dbReference>
<evidence type="ECO:0000256" key="1">
    <source>
        <dbReference type="ARBA" id="ARBA00004167"/>
    </source>
</evidence>
<dbReference type="Proteomes" id="UP000438914">
    <property type="component" value="Unassembled WGS sequence"/>
</dbReference>
<sequence length="1528" mass="168636">MKKYLKWAGFAVGIPVALIIILCLLFYFPPFQNWAVGQVTRYASDKMKMQISVGHVRLAWPLDLALDEVKVLEPNDSLRGVTDTVAHIHRTVADVQLWPLLRKQVMVDELSFRDMQVNTTHFIPKCRIKGKVGTLTLKAHGIDLGKEHVNVNHCLLDNANIDIALSDTVPPDTTPSTNYWKIAISRLKARNTAFALHMPGDTLAIHALMGNLEARQAYLDLFKSLYSVGHLDWQAGALAMDQNFVKKTKGLDFNHLALSELNLKADSFYYCDSKLNLIIRQAAFHEKSGLTVDKLRGPFRMDSTRLELPGLSLETPGSQLRLAFAMDMNAFADSLPGSLRATVHGHVGMSDIRLLAGPYMPRQLLNNLPRQPLIVNGSLGGNLQRLHLDRLSLAVPTLLRLSADGFLSRLTDPKRLTADLNVKAHAYNLRPVKRLLGNTLPKTVDLPNGIGFRGRVKVNGPRYASTFIATQGGGTLSGQAAVDTRGALAYKAHLRARRFPLNHFLPRQGLHPFTGTLAADGSGTDLFSPRTHIKAEIHSQQFAYSGYNLSGIKATANIRRGRVEAHVNSVNPLFKGLIGINAQLNRHAFIGTIACDLANADLYALHLADKPITLGLCGHVDVRSDLKQHHDIEGMFSDITLSEGNRHYRPQEVILDILTTRDTTHAIVDCGDFHLNMDGRGSYERLIKHGNALVTELQRQISNKYIDEARLRRLLPDLRIQLSAGSENIVYRVLKHFGYDLHNLQMDMSSSPLLGLNGTMQADSVVYDSMEVDTMRLTIKSGLDNVAYTLQLHNGKKNPKYVFNALLDGTLKGSGTTLTTRLYDAKDKLGLRLSLEAAMQNHGINIHIAGDNPILAYKEFTVNDSNYVFLNGNRRVSANVKMKAADGMGLQVYTDDSNTEALQDITVSTHQLNLGEALSIIPYMPDMSGILNGDFHLIQTPEQLSVSSAVDVKDMVYEGCEMGDVGSEFTYMPKPDGTHYVDGILTHDGDEVGTLTGTYNAAGHGYLDAKVNTDRLPLAMLNGFIPQKIVGFKGTADGNLTIKGSLTKPVVNGELFLDSASMFSEPYGVELAFASDPVTFKDSKLLFENFEVFAHNDQPLNVKGSFDFSDLDAMRLNVQMRGTNLLLVDAKETSRSEVYGKAYVNFYGTMTGLLDNLKVRGRTDVLGTTDLKYNLKDTPLSTDNQLDGLAQFTNFSDTIRDEVSRPPLTGLNVDMNIHIDDGAHVDAYLNADHSNYVDVIGGGDMRMQYNIADGVILRGRYTIGSGEMKYSLPVIPLKTFTIQDGSYIAFTGDPMNPTLNITATEQTKAAVGSDSGNGRTVTFNCGVVVTKTLQDMGLEFTIDAPEDMTIHNQLQSMSKEERGKLAVTMLTTGMYLADGNMSNFTMNSALSAFLNSQINQISGKALRSLDVSVGVENSFNSQGALHTDYSFKFAKRFWNNRLSVSIGGKLSTGAELSAQQDQTFFDNVTFEYRLSPTSNKYLNLFYIRDSYDWLEGNVSKFGGGFLWKRKFSSLSDLFGKEKKDSLDN</sequence>
<evidence type="ECO:0000313" key="8">
    <source>
        <dbReference type="Proteomes" id="UP000438914"/>
    </source>
</evidence>
<feature type="transmembrane region" description="Helical" evidence="5">
    <location>
        <begin position="7"/>
        <end position="28"/>
    </location>
</feature>
<protein>
    <submittedName>
        <fullName evidence="7">Phage tail protein</fullName>
    </submittedName>
</protein>
<accession>A0A7K0KEX9</accession>
<evidence type="ECO:0000256" key="5">
    <source>
        <dbReference type="SAM" id="Phobius"/>
    </source>
</evidence>
<dbReference type="RefSeq" id="WP_154534000.1">
    <property type="nucleotide sequence ID" value="NZ_VUNG01000014.1"/>
</dbReference>
<keyword evidence="4 5" id="KW-0472">Membrane</keyword>
<evidence type="ECO:0000256" key="2">
    <source>
        <dbReference type="ARBA" id="ARBA00022692"/>
    </source>
</evidence>
<dbReference type="GO" id="GO:0005886">
    <property type="term" value="C:plasma membrane"/>
    <property type="evidence" value="ECO:0007669"/>
    <property type="project" value="InterPro"/>
</dbReference>
<dbReference type="Pfam" id="PF04357">
    <property type="entry name" value="TamB"/>
    <property type="match status" value="1"/>
</dbReference>
<keyword evidence="8" id="KW-1185">Reference proteome</keyword>
<keyword evidence="2 5" id="KW-0812">Transmembrane</keyword>
<dbReference type="GO" id="GO:0009306">
    <property type="term" value="P:protein secretion"/>
    <property type="evidence" value="ECO:0007669"/>
    <property type="project" value="InterPro"/>
</dbReference>
<keyword evidence="3 5" id="KW-1133">Transmembrane helix</keyword>
<gene>
    <name evidence="7" type="ORF">FYJ73_06990</name>
</gene>